<dbReference type="AlphaFoldDB" id="A0A060A9B3"/>
<dbReference type="EMBL" id="KJ569775">
    <property type="protein sequence ID" value="AIA61273.1"/>
    <property type="molecule type" value="Genomic_DNA"/>
</dbReference>
<evidence type="ECO:0000313" key="1">
    <source>
        <dbReference type="EMBL" id="AIA61132.1"/>
    </source>
</evidence>
<keyword evidence="2" id="KW-0934">Plastid</keyword>
<reference evidence="2" key="1">
    <citation type="submission" date="2014-03" db="EMBL/GenBank/DDBJ databases">
        <title>Metagenomic reconstruction of the complete chloroplast and mitochondrial genomes of a novel unicellular red alga from the Cyanidiaceae family.</title>
        <authorList>
            <person name="Servin-Garciduenas L.E."/>
            <person name="Martinez-Romero E."/>
        </authorList>
    </citation>
    <scope>NUCLEOTIDE SEQUENCE</scope>
    <source>
        <strain evidence="2">MX-AZ01</strain>
    </source>
</reference>
<geneLocation type="chloroplast" evidence="2"/>
<organism evidence="2">
    <name type="scientific">Cyanidiaceae sp. MX-AZ01</name>
    <dbReference type="NCBI Taxonomy" id="1503164"/>
    <lineage>
        <taxon>Eukaryota</taxon>
        <taxon>Rhodophyta</taxon>
        <taxon>Bangiophyceae</taxon>
        <taxon>Cyanidiales</taxon>
        <taxon>Cyanidiaceae</taxon>
    </lineage>
</organism>
<dbReference type="EMBL" id="KJ569775">
    <property type="protein sequence ID" value="AIA61132.1"/>
    <property type="molecule type" value="Genomic_DNA"/>
</dbReference>
<protein>
    <submittedName>
        <fullName evidence="2">Uncharacterized protein</fullName>
    </submittedName>
</protein>
<proteinExistence type="predicted"/>
<evidence type="ECO:0000313" key="2">
    <source>
        <dbReference type="EMBL" id="AIA61273.1"/>
    </source>
</evidence>
<keyword evidence="2" id="KW-0150">Chloroplast</keyword>
<gene>
    <name evidence="2" type="primary">orf11</name>
    <name evidence="1" type="synonym">orf03</name>
</gene>
<name>A0A060A9B3_9RHOD</name>
<accession>A0A060A9B3</accession>
<sequence length="339" mass="40418">MVIEIETYAAKKVLEEQVQQWKRNKNWKQVVKEWQRSGNWARVIVKQPWRDGMKLELTDNKRFAEVAFDVFDGDELFIDQKLLKALFFGNWCDWMQAWKKIWCWYTSRGFEPASISIGDDLQVKWKETTLKETPLMDKPLQTYLNFYPNRMVSMKALTYKIRYLKQLYKTDTNGFVNCAIGKGFGVEIGSKGYKLHASGEEFGWEKQRRWSYVTTESAASSWIRMVNRLGKYEYWFQWREQACASMGLMHTIAWKESGGWSYHMNVAFDVRQRLLWQWPICQWVISPNEVILMHGLNRMEYHHEQFCLFVSKNQMGVMWPWKFHLAINGKNQIGSGWSL</sequence>